<reference evidence="1" key="2">
    <citation type="submission" date="2019-01" db="EMBL/GenBank/DDBJ databases">
        <authorList>
            <consortium name="NCBI Pathogen Detection Project"/>
        </authorList>
    </citation>
    <scope>NUCLEOTIDE SEQUENCE</scope>
    <source>
        <strain evidence="1">404ty</strain>
    </source>
</reference>
<dbReference type="AlphaFoldDB" id="A0A719T2V4"/>
<sequence length="108" mass="12854">LARFWLTECKNVIAVFDAATSVQDIIRNVSQHQSGEKILTEQRDYRFRINRKDIVKMKYFLSESGMEELQDRFMNSSSTMYRWRKELAVKFGVREPRYLLLPDSVTLL</sequence>
<protein>
    <submittedName>
        <fullName evidence="1">Vi polysaccharide biosynthesis regulator TviA</fullName>
    </submittedName>
</protein>
<gene>
    <name evidence="1" type="primary">tviA</name>
    <name evidence="1" type="ORF">G1Y47_22220</name>
</gene>
<comment type="caution">
    <text evidence="1">The sequence shown here is derived from an EMBL/GenBank/DDBJ whole genome shotgun (WGS) entry which is preliminary data.</text>
</comment>
<reference evidence="1" key="1">
    <citation type="journal article" date="2018" name="Genome Biol.">
        <title>SKESA: strategic k-mer extension for scrupulous assemblies.</title>
        <authorList>
            <person name="Souvorov A."/>
            <person name="Agarwala R."/>
            <person name="Lipman D.J."/>
        </authorList>
    </citation>
    <scope>NUCLEOTIDE SEQUENCE</scope>
    <source>
        <strain evidence="1">404ty</strain>
    </source>
</reference>
<evidence type="ECO:0000313" key="1">
    <source>
        <dbReference type="EMBL" id="HAD7392371.1"/>
    </source>
</evidence>
<proteinExistence type="predicted"/>
<accession>A0A719T2V4</accession>
<dbReference type="EMBL" id="DAAPRM010000037">
    <property type="protein sequence ID" value="HAD7392371.1"/>
    <property type="molecule type" value="Genomic_DNA"/>
</dbReference>
<organism evidence="1">
    <name type="scientific">Salmonella enterica subsp. enterica serovar Typhi str. 404ty</name>
    <dbReference type="NCBI Taxonomy" id="497977"/>
    <lineage>
        <taxon>Bacteria</taxon>
        <taxon>Pseudomonadati</taxon>
        <taxon>Pseudomonadota</taxon>
        <taxon>Gammaproteobacteria</taxon>
        <taxon>Enterobacterales</taxon>
        <taxon>Enterobacteriaceae</taxon>
        <taxon>Salmonella</taxon>
    </lineage>
</organism>
<feature type="non-terminal residue" evidence="1">
    <location>
        <position position="1"/>
    </location>
</feature>
<name>A0A719T2V4_SALTI</name>